<dbReference type="PANTHER" id="PTHR23327">
    <property type="entry name" value="RING FINGER PROTEIN 127"/>
    <property type="match status" value="1"/>
</dbReference>
<keyword evidence="13 19" id="KW-0472">Membrane</keyword>
<dbReference type="InterPro" id="IPR000719">
    <property type="entry name" value="Prot_kinase_dom"/>
</dbReference>
<dbReference type="PROSITE" id="PS51787">
    <property type="entry name" value="LON_N"/>
    <property type="match status" value="1"/>
</dbReference>
<evidence type="ECO:0000256" key="18">
    <source>
        <dbReference type="SAM" id="MobiDB-lite"/>
    </source>
</evidence>
<dbReference type="SUPFAM" id="SSF56112">
    <property type="entry name" value="Protein kinase-like (PK-like)"/>
    <property type="match status" value="1"/>
</dbReference>
<gene>
    <name evidence="24" type="primary">LOC111433676</name>
</gene>
<keyword evidence="7 17" id="KW-0547">Nucleotide-binding</keyword>
<feature type="compositionally biased region" description="Low complexity" evidence="18">
    <location>
        <begin position="503"/>
        <end position="516"/>
    </location>
</feature>
<dbReference type="InterPro" id="IPR015947">
    <property type="entry name" value="PUA-like_sf"/>
</dbReference>
<evidence type="ECO:0000256" key="17">
    <source>
        <dbReference type="PROSITE-ProRule" id="PRU10141"/>
    </source>
</evidence>
<dbReference type="RefSeq" id="XP_022926584.1">
    <property type="nucleotide sequence ID" value="XM_023070816.1"/>
</dbReference>
<keyword evidence="9" id="KW-0418">Kinase</keyword>
<feature type="transmembrane region" description="Helical" evidence="19">
    <location>
        <begin position="959"/>
        <end position="982"/>
    </location>
</feature>
<evidence type="ECO:0000256" key="1">
    <source>
        <dbReference type="ARBA" id="ARBA00004167"/>
    </source>
</evidence>
<dbReference type="PROSITE" id="PS00108">
    <property type="entry name" value="PROTEIN_KINASE_ST"/>
    <property type="match status" value="1"/>
</dbReference>
<evidence type="ECO:0000256" key="14">
    <source>
        <dbReference type="ARBA" id="ARBA00023180"/>
    </source>
</evidence>
<evidence type="ECO:0000256" key="12">
    <source>
        <dbReference type="ARBA" id="ARBA00022989"/>
    </source>
</evidence>
<evidence type="ECO:0000256" key="6">
    <source>
        <dbReference type="ARBA" id="ARBA00022729"/>
    </source>
</evidence>
<dbReference type="Gene3D" id="2.60.120.430">
    <property type="entry name" value="Galactose-binding lectin"/>
    <property type="match status" value="2"/>
</dbReference>
<accession>A0A6J1EFL0</accession>
<feature type="domain" description="Lon N-terminal" evidence="22">
    <location>
        <begin position="276"/>
        <end position="485"/>
    </location>
</feature>
<dbReference type="Pfam" id="PF12819">
    <property type="entry name" value="Malectin_like"/>
    <property type="match status" value="1"/>
</dbReference>
<dbReference type="PROSITE" id="PS50005">
    <property type="entry name" value="TPR"/>
    <property type="match status" value="1"/>
</dbReference>
<dbReference type="GeneID" id="111433676"/>
<reference evidence="24" key="1">
    <citation type="submission" date="2025-08" db="UniProtKB">
        <authorList>
            <consortium name="RefSeq"/>
        </authorList>
    </citation>
    <scope>IDENTIFICATION</scope>
    <source>
        <tissue evidence="24">Young leaves</tissue>
    </source>
</reference>
<dbReference type="GO" id="GO:0016020">
    <property type="term" value="C:membrane"/>
    <property type="evidence" value="ECO:0007669"/>
    <property type="project" value="UniProtKB-SubCell"/>
</dbReference>
<dbReference type="InterPro" id="IPR019734">
    <property type="entry name" value="TPR_rpt"/>
</dbReference>
<dbReference type="PANTHER" id="PTHR23327:SF42">
    <property type="entry name" value="LON PEPTIDASE N-TERMINAL DOMAIN AND RING FINGER PROTEIN C14F5.10C"/>
    <property type="match status" value="1"/>
</dbReference>
<evidence type="ECO:0000256" key="9">
    <source>
        <dbReference type="ARBA" id="ARBA00022777"/>
    </source>
</evidence>
<dbReference type="PROSITE" id="PS00518">
    <property type="entry name" value="ZF_RING_1"/>
    <property type="match status" value="1"/>
</dbReference>
<comment type="subcellular location">
    <subcellularLocation>
        <location evidence="1">Membrane</location>
        <topology evidence="1">Single-pass membrane protein</topology>
    </subcellularLocation>
</comment>
<feature type="domain" description="Protein kinase" evidence="20">
    <location>
        <begin position="1056"/>
        <end position="1329"/>
    </location>
</feature>
<dbReference type="GO" id="GO:0005524">
    <property type="term" value="F:ATP binding"/>
    <property type="evidence" value="ECO:0007669"/>
    <property type="project" value="UniProtKB-UniRule"/>
</dbReference>
<name>A0A6J1EFL0_CUCMO</name>
<evidence type="ECO:0000256" key="4">
    <source>
        <dbReference type="ARBA" id="ARBA00022692"/>
    </source>
</evidence>
<keyword evidence="2" id="KW-0723">Serine/threonine-protein kinase</keyword>
<evidence type="ECO:0000256" key="13">
    <source>
        <dbReference type="ARBA" id="ARBA00023136"/>
    </source>
</evidence>
<evidence type="ECO:0000259" key="20">
    <source>
        <dbReference type="PROSITE" id="PS50011"/>
    </source>
</evidence>
<dbReference type="InterPro" id="IPR003111">
    <property type="entry name" value="Lon_prtase_N"/>
</dbReference>
<dbReference type="Pfam" id="PF02190">
    <property type="entry name" value="LON_substr_bdg"/>
    <property type="match status" value="1"/>
</dbReference>
<keyword evidence="3" id="KW-0808">Transferase</keyword>
<dbReference type="InterPro" id="IPR013083">
    <property type="entry name" value="Znf_RING/FYVE/PHD"/>
</dbReference>
<evidence type="ECO:0000256" key="15">
    <source>
        <dbReference type="PROSITE-ProRule" id="PRU00175"/>
    </source>
</evidence>
<feature type="binding site" evidence="17">
    <location>
        <position position="1084"/>
    </location>
    <ligand>
        <name>ATP</name>
        <dbReference type="ChEBI" id="CHEBI:30616"/>
    </ligand>
</feature>
<keyword evidence="5" id="KW-0479">Metal-binding</keyword>
<feature type="repeat" description="TPR" evidence="16">
    <location>
        <begin position="37"/>
        <end position="70"/>
    </location>
</feature>
<sequence length="1392" mass="155919">MADPSNSLPVDSLGDIDDYISANEGEGSLTWNMFSHVFEFVQNGNRAFRDNNFEEAIKCYSRANNIKPGDPVILNNRSAAYIRISRFLKDRPPSASEYRPLNGLDPTVLAELALKDAEKLMDQCSKSVKPYILKANALILLEKYDIAKDIILSGLQIDPLSNPLQASLQRLERIAVSQTGRGRHGLPDRSDEFDCTLCFKLLYEPITTPCGHSFCRSCLFQSMDRGNKCPLCRTVLFISSRTCAISVTLSNIIQKNFPEEYAERKSEHDGLANFGIDIMPLFVMDVVIPCQKFPLHIFEPRYRLMVRRVMEGNHRMGMVIVDSTTGSIADFACEVEITECEPLADGRFYLEIESRRRFRIIRSWDQDGYRVAEIEWVNDVAPAEGTREQAELQEMTNNAAEYAQSWIRKAKEASRRVMGFLTDHSKHDRLLNVEAMMPSSRDPERFSFWLATLSNRRPLERLELLRMTDTRERIRRGLVYLKAEEQGSSLSAVSPPCPPPPLLLRRSPSHSTSKKSPLPPLPAAMGAEFCTTPFPSSLFLLSLFLFFSLSSAIHPSFVPFSPRDNYLIDCGSPEQTHLDDGRIFKSDRESTSLLATEEDVQTSIDSIPVNATVSPLSSWALPLFRTARIFPSDSTYTFFISQAGRHWIRLYFYPLPHPNYNLSDSVFTVTTDSFVLLHDFSIKADSKIVSKEYLINITTDRFSLQFKPKKNSSAFINAIEIVSAPDPLFSDSATSVSPVGFFSGLSHFALEICYRVNVGGPQIVPRNDTLSRTWETDDAFNRFPQGSKNVSVGLNSIKYPGNDLTPLIAPYWVYATAEDLQDSKTMQVSFNMSWSFNVEQSYSYLIRLHFCDIVSSVLNTLYFNVYINGMMGIADLDLSQLTGDLSTPYYRDLVLNASSVKNNTIMIQVGPSNLNSGLQDAILNGVEIMKMSNDAQSLDGLFSVDGKYMGGSRFSTMKIAAIVALGMGVMAVLFLGVMFLRWQKRPQGWEKRKSFSSWLLPLHSNQSSFFSSKSSSRRSSVFGSRRSKTGFSGIYTNVGLGRFFSLNELQVATHNFDEKAVIGVGGFGKVYVGALEDGTKLAIKRGNPSSDQGINEFRTEIEMLSKLRHRHLVSLIGYCDEQSEMILVYEYMANGPFRDHLYGSNLPPLSWKQRLEICIGAARGLHYLHTGAAQGIIHRDVKTTNILLDENFVAKVSDFGLSKAAPSLEQTHVSTAVKGSFGYLDPEYFRRQQLTDKSDVYSFGVVLFEVLCARQVINPTLPREQVNLAEWAMQNYRKGKLEKIIDPVISSSIVQGSLKKFVEAAEKCLGEYGVDRPSMGDVLWNLEYALQLQEAVSELEDPEEDKCEGLAALDKGNDDEPKGKGSASASNDASEVSVSAPLFAEVRNFQGR</sequence>
<evidence type="ECO:0000256" key="7">
    <source>
        <dbReference type="ARBA" id="ARBA00022741"/>
    </source>
</evidence>
<dbReference type="Gene3D" id="1.10.510.10">
    <property type="entry name" value="Transferase(Phosphotransferase) domain 1"/>
    <property type="match status" value="1"/>
</dbReference>
<evidence type="ECO:0000256" key="3">
    <source>
        <dbReference type="ARBA" id="ARBA00022679"/>
    </source>
</evidence>
<dbReference type="Gene3D" id="1.25.40.10">
    <property type="entry name" value="Tetratricopeptide repeat domain"/>
    <property type="match status" value="1"/>
</dbReference>
<dbReference type="KEGG" id="cmos:111433676"/>
<proteinExistence type="predicted"/>
<feature type="region of interest" description="Disordered" evidence="18">
    <location>
        <begin position="1341"/>
        <end position="1376"/>
    </location>
</feature>
<dbReference type="CDD" id="cd14066">
    <property type="entry name" value="STKc_IRAK"/>
    <property type="match status" value="1"/>
</dbReference>
<evidence type="ECO:0000256" key="10">
    <source>
        <dbReference type="ARBA" id="ARBA00022833"/>
    </source>
</evidence>
<keyword evidence="10" id="KW-0862">Zinc</keyword>
<dbReference type="InterPro" id="IPR024788">
    <property type="entry name" value="Malectin-like_Carb-bd_dom"/>
</dbReference>
<dbReference type="FunFam" id="2.60.120.430:FF:000001">
    <property type="entry name" value="Receptor-like protein kinase FERONIA"/>
    <property type="match status" value="1"/>
</dbReference>
<feature type="region of interest" description="Disordered" evidence="18">
    <location>
        <begin position="489"/>
        <end position="519"/>
    </location>
</feature>
<dbReference type="InterPro" id="IPR011990">
    <property type="entry name" value="TPR-like_helical_dom_sf"/>
</dbReference>
<evidence type="ECO:0000256" key="8">
    <source>
        <dbReference type="ARBA" id="ARBA00022771"/>
    </source>
</evidence>
<dbReference type="SUPFAM" id="SSF48452">
    <property type="entry name" value="TPR-like"/>
    <property type="match status" value="1"/>
</dbReference>
<evidence type="ECO:0000259" key="21">
    <source>
        <dbReference type="PROSITE" id="PS50089"/>
    </source>
</evidence>
<evidence type="ECO:0000313" key="23">
    <source>
        <dbReference type="Proteomes" id="UP000504609"/>
    </source>
</evidence>
<dbReference type="InterPro" id="IPR001841">
    <property type="entry name" value="Znf_RING"/>
</dbReference>
<dbReference type="Pfam" id="PF07714">
    <property type="entry name" value="PK_Tyr_Ser-Thr"/>
    <property type="match status" value="1"/>
</dbReference>
<evidence type="ECO:0000313" key="24">
    <source>
        <dbReference type="RefSeq" id="XP_022926584.1"/>
    </source>
</evidence>
<dbReference type="SUPFAM" id="SSF57850">
    <property type="entry name" value="RING/U-box"/>
    <property type="match status" value="1"/>
</dbReference>
<evidence type="ECO:0000259" key="22">
    <source>
        <dbReference type="PROSITE" id="PS51787"/>
    </source>
</evidence>
<dbReference type="Gene3D" id="2.30.130.40">
    <property type="entry name" value="LON domain-like"/>
    <property type="match status" value="1"/>
</dbReference>
<dbReference type="SMART" id="SM00220">
    <property type="entry name" value="S_TKc"/>
    <property type="match status" value="1"/>
</dbReference>
<dbReference type="Gene3D" id="3.30.40.10">
    <property type="entry name" value="Zinc/RING finger domain, C3HC4 (zinc finger)"/>
    <property type="match status" value="1"/>
</dbReference>
<evidence type="ECO:0000256" key="11">
    <source>
        <dbReference type="ARBA" id="ARBA00022840"/>
    </source>
</evidence>
<keyword evidence="4 19" id="KW-0812">Transmembrane</keyword>
<feature type="compositionally biased region" description="Polar residues" evidence="18">
    <location>
        <begin position="1367"/>
        <end position="1376"/>
    </location>
</feature>
<dbReference type="GO" id="GO:0005737">
    <property type="term" value="C:cytoplasm"/>
    <property type="evidence" value="ECO:0007669"/>
    <property type="project" value="UniProtKB-ARBA"/>
</dbReference>
<protein>
    <submittedName>
        <fullName evidence="24">Probable receptor-like protein kinase At5g61350</fullName>
    </submittedName>
</protein>
<dbReference type="Proteomes" id="UP000504609">
    <property type="component" value="Unplaced"/>
</dbReference>
<organism evidence="23 24">
    <name type="scientific">Cucurbita moschata</name>
    <name type="common">Winter crookneck squash</name>
    <name type="synonym">Cucurbita pepo var. moschata</name>
    <dbReference type="NCBI Taxonomy" id="3662"/>
    <lineage>
        <taxon>Eukaryota</taxon>
        <taxon>Viridiplantae</taxon>
        <taxon>Streptophyta</taxon>
        <taxon>Embryophyta</taxon>
        <taxon>Tracheophyta</taxon>
        <taxon>Spermatophyta</taxon>
        <taxon>Magnoliopsida</taxon>
        <taxon>eudicotyledons</taxon>
        <taxon>Gunneridae</taxon>
        <taxon>Pentapetalae</taxon>
        <taxon>rosids</taxon>
        <taxon>fabids</taxon>
        <taxon>Cucurbitales</taxon>
        <taxon>Cucurbitaceae</taxon>
        <taxon>Cucurbiteae</taxon>
        <taxon>Cucurbita</taxon>
    </lineage>
</organism>
<keyword evidence="6" id="KW-0732">Signal</keyword>
<dbReference type="InterPro" id="IPR008271">
    <property type="entry name" value="Ser/Thr_kinase_AS"/>
</dbReference>
<dbReference type="SMART" id="SM00464">
    <property type="entry name" value="LON"/>
    <property type="match status" value="1"/>
</dbReference>
<dbReference type="FunFam" id="1.10.510.10:FF:000058">
    <property type="entry name" value="Receptor-like protein kinase FERONIA"/>
    <property type="match status" value="1"/>
</dbReference>
<dbReference type="InterPro" id="IPR011009">
    <property type="entry name" value="Kinase-like_dom_sf"/>
</dbReference>
<dbReference type="Pfam" id="PF13923">
    <property type="entry name" value="zf-C3HC4_2"/>
    <property type="match status" value="1"/>
</dbReference>
<feature type="domain" description="RING-type" evidence="21">
    <location>
        <begin position="195"/>
        <end position="233"/>
    </location>
</feature>
<keyword evidence="12 19" id="KW-1133">Transmembrane helix</keyword>
<keyword evidence="11 17" id="KW-0067">ATP-binding</keyword>
<dbReference type="GO" id="GO:0008270">
    <property type="term" value="F:zinc ion binding"/>
    <property type="evidence" value="ECO:0007669"/>
    <property type="project" value="UniProtKB-KW"/>
</dbReference>
<keyword evidence="8 15" id="KW-0863">Zinc-finger</keyword>
<dbReference type="GO" id="GO:0004674">
    <property type="term" value="F:protein serine/threonine kinase activity"/>
    <property type="evidence" value="ECO:0007669"/>
    <property type="project" value="UniProtKB-KW"/>
</dbReference>
<dbReference type="PROSITE" id="PS00107">
    <property type="entry name" value="PROTEIN_KINASE_ATP"/>
    <property type="match status" value="1"/>
</dbReference>
<dbReference type="InterPro" id="IPR017441">
    <property type="entry name" value="Protein_kinase_ATP_BS"/>
</dbReference>
<dbReference type="FunFam" id="3.30.200.20:FF:000039">
    <property type="entry name" value="receptor-like protein kinase FERONIA"/>
    <property type="match status" value="1"/>
</dbReference>
<dbReference type="CDD" id="cd16514">
    <property type="entry name" value="RING-HC_LONFs_rpt2"/>
    <property type="match status" value="1"/>
</dbReference>
<dbReference type="PROSITE" id="PS50011">
    <property type="entry name" value="PROTEIN_KINASE_DOM"/>
    <property type="match status" value="1"/>
</dbReference>
<dbReference type="InterPro" id="IPR046336">
    <property type="entry name" value="Lon_prtase_N_sf"/>
</dbReference>
<keyword evidence="23" id="KW-1185">Reference proteome</keyword>
<dbReference type="InterPro" id="IPR017907">
    <property type="entry name" value="Znf_RING_CS"/>
</dbReference>
<evidence type="ECO:0000256" key="5">
    <source>
        <dbReference type="ARBA" id="ARBA00022723"/>
    </source>
</evidence>
<evidence type="ECO:0000256" key="19">
    <source>
        <dbReference type="SAM" id="Phobius"/>
    </source>
</evidence>
<dbReference type="SUPFAM" id="SSF88697">
    <property type="entry name" value="PUA domain-like"/>
    <property type="match status" value="1"/>
</dbReference>
<dbReference type="Gene3D" id="3.30.200.20">
    <property type="entry name" value="Phosphorylase Kinase, domain 1"/>
    <property type="match status" value="1"/>
</dbReference>
<dbReference type="SMART" id="SM00184">
    <property type="entry name" value="RING"/>
    <property type="match status" value="1"/>
</dbReference>
<keyword evidence="16" id="KW-0802">TPR repeat</keyword>
<evidence type="ECO:0000256" key="2">
    <source>
        <dbReference type="ARBA" id="ARBA00022527"/>
    </source>
</evidence>
<dbReference type="FunFam" id="2.60.120.430:FF:000005">
    <property type="entry name" value="Putative receptor-like protein kinase"/>
    <property type="match status" value="1"/>
</dbReference>
<evidence type="ECO:0000256" key="16">
    <source>
        <dbReference type="PROSITE-ProRule" id="PRU00339"/>
    </source>
</evidence>
<dbReference type="PROSITE" id="PS50089">
    <property type="entry name" value="ZF_RING_2"/>
    <property type="match status" value="1"/>
</dbReference>
<dbReference type="GO" id="GO:0061630">
    <property type="term" value="F:ubiquitin protein ligase activity"/>
    <property type="evidence" value="ECO:0007669"/>
    <property type="project" value="TreeGrafter"/>
</dbReference>
<dbReference type="InterPro" id="IPR001245">
    <property type="entry name" value="Ser-Thr/Tyr_kinase_cat_dom"/>
</dbReference>
<keyword evidence="14" id="KW-0325">Glycoprotein</keyword>